<proteinExistence type="predicted"/>
<gene>
    <name evidence="2" type="ORF">IV203_018397</name>
    <name evidence="1" type="ORF">IV203_021063</name>
</gene>
<name>A0A9K3KG82_9STRA</name>
<dbReference type="EMBL" id="JAGRRH010000024">
    <property type="protein sequence ID" value="KAG7343118.1"/>
    <property type="molecule type" value="Genomic_DNA"/>
</dbReference>
<dbReference type="OrthoDB" id="46996at2759"/>
<accession>A0A9K3KG82</accession>
<reference evidence="1" key="1">
    <citation type="journal article" date="2021" name="Sci. Rep.">
        <title>Diploid genomic architecture of Nitzschia inconspicua, an elite biomass production diatom.</title>
        <authorList>
            <person name="Oliver A."/>
            <person name="Podell S."/>
            <person name="Pinowska A."/>
            <person name="Traller J.C."/>
            <person name="Smith S.R."/>
            <person name="McClure R."/>
            <person name="Beliaev A."/>
            <person name="Bohutskyi P."/>
            <person name="Hill E.A."/>
            <person name="Rabines A."/>
            <person name="Zheng H."/>
            <person name="Allen L.Z."/>
            <person name="Kuo A."/>
            <person name="Grigoriev I.V."/>
            <person name="Allen A.E."/>
            <person name="Hazlebeck D."/>
            <person name="Allen E.E."/>
        </authorList>
    </citation>
    <scope>NUCLEOTIDE SEQUENCE</scope>
    <source>
        <strain evidence="1">Hildebrandi</strain>
    </source>
</reference>
<keyword evidence="3" id="KW-1185">Reference proteome</keyword>
<evidence type="ECO:0000313" key="2">
    <source>
        <dbReference type="EMBL" id="KAG7372254.1"/>
    </source>
</evidence>
<dbReference type="AlphaFoldDB" id="A0A9K3KG82"/>
<dbReference type="EMBL" id="JAGRRH010000003">
    <property type="protein sequence ID" value="KAG7372254.1"/>
    <property type="molecule type" value="Genomic_DNA"/>
</dbReference>
<evidence type="ECO:0000313" key="3">
    <source>
        <dbReference type="Proteomes" id="UP000693970"/>
    </source>
</evidence>
<protein>
    <submittedName>
        <fullName evidence="1">Uncharacterized protein</fullName>
    </submittedName>
</protein>
<evidence type="ECO:0000313" key="1">
    <source>
        <dbReference type="EMBL" id="KAG7343118.1"/>
    </source>
</evidence>
<sequence>MTSMNVKKPKVAFDEVEILEFNYILGDNPGVSSGAPIALGDELKSSVTLEVDYYEVARGKRRSRKKLSIPVHERAQILLNEGYSLETIAAATMEADNISRERIQSANMQSWDKVNEVSERFSKLFTKALRSKRAEPKKSTLAAHSA</sequence>
<comment type="caution">
    <text evidence="1">The sequence shown here is derived from an EMBL/GenBank/DDBJ whole genome shotgun (WGS) entry which is preliminary data.</text>
</comment>
<organism evidence="1 3">
    <name type="scientific">Nitzschia inconspicua</name>
    <dbReference type="NCBI Taxonomy" id="303405"/>
    <lineage>
        <taxon>Eukaryota</taxon>
        <taxon>Sar</taxon>
        <taxon>Stramenopiles</taxon>
        <taxon>Ochrophyta</taxon>
        <taxon>Bacillariophyta</taxon>
        <taxon>Bacillariophyceae</taxon>
        <taxon>Bacillariophycidae</taxon>
        <taxon>Bacillariales</taxon>
        <taxon>Bacillariaceae</taxon>
        <taxon>Nitzschia</taxon>
    </lineage>
</organism>
<dbReference type="Proteomes" id="UP000693970">
    <property type="component" value="Unassembled WGS sequence"/>
</dbReference>
<reference evidence="1" key="2">
    <citation type="submission" date="2021-04" db="EMBL/GenBank/DDBJ databases">
        <authorList>
            <person name="Podell S."/>
        </authorList>
    </citation>
    <scope>NUCLEOTIDE SEQUENCE</scope>
    <source>
        <strain evidence="1">Hildebrandi</strain>
    </source>
</reference>